<dbReference type="Gene3D" id="2.60.120.590">
    <property type="entry name" value="Alpha-ketoglutarate-dependent dioxygenase AlkB-like"/>
    <property type="match status" value="1"/>
</dbReference>
<accession>A0A381WBC8</accession>
<keyword evidence="2" id="KW-0479">Metal-binding</keyword>
<dbReference type="Pfam" id="PF13532">
    <property type="entry name" value="2OG-FeII_Oxy_2"/>
    <property type="match status" value="1"/>
</dbReference>
<dbReference type="InterPro" id="IPR037151">
    <property type="entry name" value="AlkB-like_sf"/>
</dbReference>
<name>A0A381WBC8_9ZZZZ</name>
<dbReference type="PANTHER" id="PTHR31212:SF4">
    <property type="entry name" value="ALPHA-KETOGLUTARATE-DEPENDENT DIOXYGENASE ALKB HOMOLOG 3"/>
    <property type="match status" value="1"/>
</dbReference>
<dbReference type="GO" id="GO:0016787">
    <property type="term" value="F:hydrolase activity"/>
    <property type="evidence" value="ECO:0007669"/>
    <property type="project" value="UniProtKB-ARBA"/>
</dbReference>
<evidence type="ECO:0000256" key="7">
    <source>
        <dbReference type="ARBA" id="ARBA00023004"/>
    </source>
</evidence>
<evidence type="ECO:0000256" key="6">
    <source>
        <dbReference type="ARBA" id="ARBA00023002"/>
    </source>
</evidence>
<evidence type="ECO:0000256" key="3">
    <source>
        <dbReference type="ARBA" id="ARBA00022763"/>
    </source>
</evidence>
<dbReference type="AlphaFoldDB" id="A0A381WBC8"/>
<proteinExistence type="predicted"/>
<keyword evidence="8" id="KW-0234">DNA repair</keyword>
<dbReference type="GO" id="GO:0046872">
    <property type="term" value="F:metal ion binding"/>
    <property type="evidence" value="ECO:0007669"/>
    <property type="project" value="UniProtKB-KW"/>
</dbReference>
<dbReference type="PROSITE" id="PS51471">
    <property type="entry name" value="FE2OG_OXY"/>
    <property type="match status" value="1"/>
</dbReference>
<evidence type="ECO:0000256" key="2">
    <source>
        <dbReference type="ARBA" id="ARBA00022723"/>
    </source>
</evidence>
<protein>
    <recommendedName>
        <fullName evidence="9">Fe2OG dioxygenase domain-containing protein</fullName>
    </recommendedName>
</protein>
<dbReference type="GO" id="GO:0051213">
    <property type="term" value="F:dioxygenase activity"/>
    <property type="evidence" value="ECO:0007669"/>
    <property type="project" value="UniProtKB-KW"/>
</dbReference>
<keyword evidence="3" id="KW-0227">DNA damage</keyword>
<comment type="cofactor">
    <cofactor evidence="1">
        <name>Fe(2+)</name>
        <dbReference type="ChEBI" id="CHEBI:29033"/>
    </cofactor>
</comment>
<keyword evidence="4" id="KW-0460">Magnesium</keyword>
<dbReference type="FunFam" id="2.60.120.590:FF:000004">
    <property type="entry name" value="DNA oxidative demethylase ALKBH2"/>
    <property type="match status" value="1"/>
</dbReference>
<keyword evidence="6" id="KW-0560">Oxidoreductase</keyword>
<dbReference type="GO" id="GO:0016705">
    <property type="term" value="F:oxidoreductase activity, acting on paired donors, with incorporation or reduction of molecular oxygen"/>
    <property type="evidence" value="ECO:0007669"/>
    <property type="project" value="UniProtKB-ARBA"/>
</dbReference>
<dbReference type="GO" id="GO:0005739">
    <property type="term" value="C:mitochondrion"/>
    <property type="evidence" value="ECO:0007669"/>
    <property type="project" value="TreeGrafter"/>
</dbReference>
<dbReference type="GO" id="GO:0006307">
    <property type="term" value="P:DNA alkylation repair"/>
    <property type="evidence" value="ECO:0007669"/>
    <property type="project" value="InterPro"/>
</dbReference>
<dbReference type="InterPro" id="IPR027450">
    <property type="entry name" value="AlkB-like"/>
</dbReference>
<evidence type="ECO:0000313" key="10">
    <source>
        <dbReference type="EMBL" id="SVA49815.1"/>
    </source>
</evidence>
<feature type="domain" description="Fe2OG dioxygenase" evidence="9">
    <location>
        <begin position="110"/>
        <end position="208"/>
    </location>
</feature>
<organism evidence="10">
    <name type="scientific">marine metagenome</name>
    <dbReference type="NCBI Taxonomy" id="408172"/>
    <lineage>
        <taxon>unclassified sequences</taxon>
        <taxon>metagenomes</taxon>
        <taxon>ecological metagenomes</taxon>
    </lineage>
</organism>
<dbReference type="InterPro" id="IPR032854">
    <property type="entry name" value="ALKBH3"/>
</dbReference>
<dbReference type="EMBL" id="UINC01011271">
    <property type="protein sequence ID" value="SVA49815.1"/>
    <property type="molecule type" value="Genomic_DNA"/>
</dbReference>
<evidence type="ECO:0000259" key="9">
    <source>
        <dbReference type="PROSITE" id="PS51471"/>
    </source>
</evidence>
<keyword evidence="5" id="KW-0223">Dioxygenase</keyword>
<dbReference type="GO" id="GO:0140097">
    <property type="term" value="F:catalytic activity, acting on DNA"/>
    <property type="evidence" value="ECO:0007669"/>
    <property type="project" value="UniProtKB-ARBA"/>
</dbReference>
<dbReference type="GO" id="GO:0005654">
    <property type="term" value="C:nucleoplasm"/>
    <property type="evidence" value="ECO:0007669"/>
    <property type="project" value="TreeGrafter"/>
</dbReference>
<dbReference type="PANTHER" id="PTHR31212">
    <property type="entry name" value="ALPHA-KETOGLUTARATE-DEPENDENT DIOXYGENASE ALKB HOMOLOG 3"/>
    <property type="match status" value="1"/>
</dbReference>
<reference evidence="10" key="1">
    <citation type="submission" date="2018-05" db="EMBL/GenBank/DDBJ databases">
        <authorList>
            <person name="Lanie J.A."/>
            <person name="Ng W.-L."/>
            <person name="Kazmierczak K.M."/>
            <person name="Andrzejewski T.M."/>
            <person name="Davidsen T.M."/>
            <person name="Wayne K.J."/>
            <person name="Tettelin H."/>
            <person name="Glass J.I."/>
            <person name="Rusch D."/>
            <person name="Podicherti R."/>
            <person name="Tsui H.-C.T."/>
            <person name="Winkler M.E."/>
        </authorList>
    </citation>
    <scope>NUCLEOTIDE SEQUENCE</scope>
</reference>
<dbReference type="GO" id="GO:0032451">
    <property type="term" value="F:demethylase activity"/>
    <property type="evidence" value="ECO:0007669"/>
    <property type="project" value="UniProtKB-ARBA"/>
</dbReference>
<sequence length="209" mass="24252">MITYDLFSYSNAGSTSCSEIDIPDAEVFLYPSLLSYHEANQLFDTLKKSIIWEKQKIKLYGGLHDVPRLTAWYGDPNKSYIYSGIKLNTKPWNAALLKIREKIEKISKTKFNSVLLNLYRSGADSVSWHSDDEPELGLNPVIGSLSLGETRQFQMKHKYDRDLKQKILLQHGSFLLMRGKTQHNWLHQIPKRKNLKGERINLTFRVIKH</sequence>
<gene>
    <name evidence="10" type="ORF">METZ01_LOCUS102669</name>
</gene>
<dbReference type="SUPFAM" id="SSF51197">
    <property type="entry name" value="Clavaminate synthase-like"/>
    <property type="match status" value="1"/>
</dbReference>
<dbReference type="InterPro" id="IPR005123">
    <property type="entry name" value="Oxoglu/Fe-dep_dioxygenase_dom"/>
</dbReference>
<keyword evidence="7" id="KW-0408">Iron</keyword>
<evidence type="ECO:0000256" key="1">
    <source>
        <dbReference type="ARBA" id="ARBA00001954"/>
    </source>
</evidence>
<evidence type="ECO:0000256" key="4">
    <source>
        <dbReference type="ARBA" id="ARBA00022842"/>
    </source>
</evidence>
<evidence type="ECO:0000256" key="5">
    <source>
        <dbReference type="ARBA" id="ARBA00022964"/>
    </source>
</evidence>
<evidence type="ECO:0000256" key="8">
    <source>
        <dbReference type="ARBA" id="ARBA00023204"/>
    </source>
</evidence>